<sequence>MPARRLMLPLLWLGALLLGLAVRPAAAQTVPAAPLDSVVREPADSLVVEPVVLPDSLVQEPGAPAGVWPRPDSLRRRVPLVRDPADFAYVDSLTAALLARHRWALLDSVGRRAIGLGLDYPALRQRLGFAATLRERPAEAVRHYERALLDNSADEQSRLGLSLAWLALNQREAAARAARPLPDSARRTLRLAPRLLARAEAEAGGQWPSTADRSAASYGRLGLGSQWGGGWALWQAVSHYAQQVRVVVPEFGPGPGPGPGPRWVAVRQFDYQALLTVPLPARLQGKVGYHYTGSRFHETRYPGHLGYAALRYVRPHWQLQAGLYAGRLTDSVRTQTELQLTAYPLGNLHLYGFGRASFVRTAGRTAPHVVLGAGARLARRLWVDGYAGWGRVPVLADQDGAYVYNLLDPLRRRLGLGLLVPLPGRHWVTRLHYGAEARTQIQTLTFYTQHTLTLAATWTW</sequence>
<proteinExistence type="predicted"/>
<accession>A0A3S0JC96</accession>
<dbReference type="RefSeq" id="WP_126691756.1">
    <property type="nucleotide sequence ID" value="NZ_RXOF01000002.1"/>
</dbReference>
<dbReference type="Proteomes" id="UP000282184">
    <property type="component" value="Unassembled WGS sequence"/>
</dbReference>
<dbReference type="Gene3D" id="1.25.40.10">
    <property type="entry name" value="Tetratricopeptide repeat domain"/>
    <property type="match status" value="1"/>
</dbReference>
<feature type="chain" id="PRO_5018537226" description="DUF560 domain-containing protein" evidence="1">
    <location>
        <begin position="28"/>
        <end position="460"/>
    </location>
</feature>
<reference evidence="2 3" key="1">
    <citation type="submission" date="2018-12" db="EMBL/GenBank/DDBJ databases">
        <title>Hymenobacter gummosus sp. nov., isolated from a spring.</title>
        <authorList>
            <person name="Nie L."/>
        </authorList>
    </citation>
    <scope>NUCLEOTIDE SEQUENCE [LARGE SCALE GENOMIC DNA]</scope>
    <source>
        <strain evidence="2 3">KCTC 52166</strain>
    </source>
</reference>
<keyword evidence="3" id="KW-1185">Reference proteome</keyword>
<comment type="caution">
    <text evidence="2">The sequence shown here is derived from an EMBL/GenBank/DDBJ whole genome shotgun (WGS) entry which is preliminary data.</text>
</comment>
<dbReference type="SUPFAM" id="SSF48452">
    <property type="entry name" value="TPR-like"/>
    <property type="match status" value="1"/>
</dbReference>
<keyword evidence="1" id="KW-0732">Signal</keyword>
<evidence type="ECO:0000313" key="3">
    <source>
        <dbReference type="Proteomes" id="UP000282184"/>
    </source>
</evidence>
<name>A0A3S0JC96_9BACT</name>
<dbReference type="InterPro" id="IPR011990">
    <property type="entry name" value="TPR-like_helical_dom_sf"/>
</dbReference>
<dbReference type="EMBL" id="RXOF01000002">
    <property type="protein sequence ID" value="RTQ52099.1"/>
    <property type="molecule type" value="Genomic_DNA"/>
</dbReference>
<dbReference type="AlphaFoldDB" id="A0A3S0JC96"/>
<protein>
    <recommendedName>
        <fullName evidence="4">DUF560 domain-containing protein</fullName>
    </recommendedName>
</protein>
<dbReference type="OrthoDB" id="784282at2"/>
<gene>
    <name evidence="2" type="ORF">EJV47_03470</name>
</gene>
<evidence type="ECO:0000256" key="1">
    <source>
        <dbReference type="SAM" id="SignalP"/>
    </source>
</evidence>
<feature type="signal peptide" evidence="1">
    <location>
        <begin position="1"/>
        <end position="27"/>
    </location>
</feature>
<evidence type="ECO:0008006" key="4">
    <source>
        <dbReference type="Google" id="ProtNLM"/>
    </source>
</evidence>
<organism evidence="2 3">
    <name type="scientific">Hymenobacter gummosus</name>
    <dbReference type="NCBI Taxonomy" id="1776032"/>
    <lineage>
        <taxon>Bacteria</taxon>
        <taxon>Pseudomonadati</taxon>
        <taxon>Bacteroidota</taxon>
        <taxon>Cytophagia</taxon>
        <taxon>Cytophagales</taxon>
        <taxon>Hymenobacteraceae</taxon>
        <taxon>Hymenobacter</taxon>
    </lineage>
</organism>
<evidence type="ECO:0000313" key="2">
    <source>
        <dbReference type="EMBL" id="RTQ52099.1"/>
    </source>
</evidence>